<evidence type="ECO:0000313" key="2">
    <source>
        <dbReference type="Proteomes" id="UP000005025"/>
    </source>
</evidence>
<name>H1LFZ1_9LACO</name>
<gene>
    <name evidence="1" type="ORF">HMPREF9104_01517</name>
</gene>
<protein>
    <submittedName>
        <fullName evidence="1">Uncharacterized protein</fullName>
    </submittedName>
</protein>
<reference evidence="1 2" key="1">
    <citation type="submission" date="2011-09" db="EMBL/GenBank/DDBJ databases">
        <authorList>
            <person name="Weinstock G."/>
            <person name="Sodergren E."/>
            <person name="Clifton S."/>
            <person name="Fulton L."/>
            <person name="Fulton B."/>
            <person name="Courtney L."/>
            <person name="Fronick C."/>
            <person name="Harrison M."/>
            <person name="Strong C."/>
            <person name="Farmer C."/>
            <person name="Delahaunty K."/>
            <person name="Markovic C."/>
            <person name="Hall O."/>
            <person name="Minx P."/>
            <person name="Tomlinson C."/>
            <person name="Mitreva M."/>
            <person name="Hou S."/>
            <person name="Chen J."/>
            <person name="Wollam A."/>
            <person name="Pepin K.H."/>
            <person name="Johnson M."/>
            <person name="Bhonagiri V."/>
            <person name="Zhang X."/>
            <person name="Suruliraj S."/>
            <person name="Warren W."/>
            <person name="Chinwalla A."/>
            <person name="Mardis E.R."/>
            <person name="Wilson R.K."/>
        </authorList>
    </citation>
    <scope>NUCLEOTIDE SEQUENCE [LARGE SCALE GENOMIC DNA]</scope>
    <source>
        <strain evidence="1 2">F0435</strain>
    </source>
</reference>
<comment type="caution">
    <text evidence="1">The sequence shown here is derived from an EMBL/GenBank/DDBJ whole genome shotgun (WGS) entry which is preliminary data.</text>
</comment>
<evidence type="ECO:0000313" key="1">
    <source>
        <dbReference type="EMBL" id="EHO51287.1"/>
    </source>
</evidence>
<proteinExistence type="predicted"/>
<dbReference type="Proteomes" id="UP000005025">
    <property type="component" value="Unassembled WGS sequence"/>
</dbReference>
<accession>H1LFZ1</accession>
<dbReference type="AlphaFoldDB" id="H1LFZ1"/>
<dbReference type="HOGENOM" id="CLU_3271889_0_0_9"/>
<dbReference type="EMBL" id="AGRJ01000149">
    <property type="protein sequence ID" value="EHO51287.1"/>
    <property type="molecule type" value="Genomic_DNA"/>
</dbReference>
<organism evidence="1 2">
    <name type="scientific">Lentilactobacillus kisonensis F0435</name>
    <dbReference type="NCBI Taxonomy" id="797516"/>
    <lineage>
        <taxon>Bacteria</taxon>
        <taxon>Bacillati</taxon>
        <taxon>Bacillota</taxon>
        <taxon>Bacilli</taxon>
        <taxon>Lactobacillales</taxon>
        <taxon>Lactobacillaceae</taxon>
        <taxon>Lentilactobacillus</taxon>
    </lineage>
</organism>
<sequence>MGLNPILVSFRRARCVHQSLVITFISNDYLGINQSFATILF</sequence>